<feature type="chain" id="PRO_5045965053" description="DUF2782 domain-containing protein" evidence="2">
    <location>
        <begin position="24"/>
        <end position="124"/>
    </location>
</feature>
<evidence type="ECO:0000313" key="4">
    <source>
        <dbReference type="Proteomes" id="UP001562178"/>
    </source>
</evidence>
<protein>
    <recommendedName>
        <fullName evidence="5">DUF2782 domain-containing protein</fullName>
    </recommendedName>
</protein>
<feature type="signal peptide" evidence="2">
    <location>
        <begin position="1"/>
        <end position="23"/>
    </location>
</feature>
<name>A0ABV4AYI9_9BURK</name>
<feature type="compositionally biased region" description="Low complexity" evidence="1">
    <location>
        <begin position="36"/>
        <end position="50"/>
    </location>
</feature>
<reference evidence="3 4" key="1">
    <citation type="journal article" date="2016" name="Int. J. Syst. Evol. Microbiol.">
        <title>Description of Comamonas sediminis sp. nov., isolated from lagoon sediments.</title>
        <authorList>
            <person name="Subhash Y."/>
            <person name="Bang J.J."/>
            <person name="You T.H."/>
            <person name="Lee S.S."/>
        </authorList>
    </citation>
    <scope>NUCLEOTIDE SEQUENCE [LARGE SCALE GENOMIC DNA]</scope>
    <source>
        <strain evidence="3 4">JCM 31169</strain>
    </source>
</reference>
<keyword evidence="4" id="KW-1185">Reference proteome</keyword>
<evidence type="ECO:0000256" key="2">
    <source>
        <dbReference type="SAM" id="SignalP"/>
    </source>
</evidence>
<feature type="region of interest" description="Disordered" evidence="1">
    <location>
        <begin position="74"/>
        <end position="114"/>
    </location>
</feature>
<comment type="caution">
    <text evidence="3">The sequence shown here is derived from an EMBL/GenBank/DDBJ whole genome shotgun (WGS) entry which is preliminary data.</text>
</comment>
<dbReference type="EMBL" id="JBGBDC010000001">
    <property type="protein sequence ID" value="MEY2250158.1"/>
    <property type="molecule type" value="Genomic_DNA"/>
</dbReference>
<evidence type="ECO:0000256" key="1">
    <source>
        <dbReference type="SAM" id="MobiDB-lite"/>
    </source>
</evidence>
<sequence length="124" mass="13078">MRAITTSFIAQALALVLAAPALAQQPAAPAEPPAAQPAAQPAAPADAAPANDKYNQKAEYIRVEDAGSRIDEVRIGGQTQSIHVQPKMGNMPGYEVKPTDGARARPDGFGDTQSKKRVWNIGNF</sequence>
<organism evidence="3 4">
    <name type="scientific">Comamonas sediminis</name>
    <dbReference type="NCBI Taxonomy" id="1783360"/>
    <lineage>
        <taxon>Bacteria</taxon>
        <taxon>Pseudomonadati</taxon>
        <taxon>Pseudomonadota</taxon>
        <taxon>Betaproteobacteria</taxon>
        <taxon>Burkholderiales</taxon>
        <taxon>Comamonadaceae</taxon>
        <taxon>Comamonas</taxon>
    </lineage>
</organism>
<keyword evidence="2" id="KW-0732">Signal</keyword>
<dbReference type="RefSeq" id="WP_312417265.1">
    <property type="nucleotide sequence ID" value="NZ_JBGBDC010000001.1"/>
</dbReference>
<feature type="compositionally biased region" description="Basic and acidic residues" evidence="1">
    <location>
        <begin position="97"/>
        <end position="108"/>
    </location>
</feature>
<evidence type="ECO:0008006" key="5">
    <source>
        <dbReference type="Google" id="ProtNLM"/>
    </source>
</evidence>
<proteinExistence type="predicted"/>
<gene>
    <name evidence="3" type="ORF">AB7A72_04000</name>
</gene>
<feature type="region of interest" description="Disordered" evidence="1">
    <location>
        <begin position="24"/>
        <end position="56"/>
    </location>
</feature>
<evidence type="ECO:0000313" key="3">
    <source>
        <dbReference type="EMBL" id="MEY2250158.1"/>
    </source>
</evidence>
<dbReference type="Proteomes" id="UP001562178">
    <property type="component" value="Unassembled WGS sequence"/>
</dbReference>
<accession>A0ABV4AYI9</accession>